<feature type="region of interest" description="Disordered" evidence="1">
    <location>
        <begin position="1"/>
        <end position="156"/>
    </location>
</feature>
<evidence type="ECO:0008006" key="4">
    <source>
        <dbReference type="Google" id="ProtNLM"/>
    </source>
</evidence>
<feature type="compositionally biased region" description="Polar residues" evidence="1">
    <location>
        <begin position="27"/>
        <end position="36"/>
    </location>
</feature>
<protein>
    <recommendedName>
        <fullName evidence="4">DUF3824 domain-containing protein</fullName>
    </recommendedName>
</protein>
<evidence type="ECO:0000313" key="2">
    <source>
        <dbReference type="EMBL" id="KAK8856696.1"/>
    </source>
</evidence>
<keyword evidence="3" id="KW-1185">Reference proteome</keyword>
<evidence type="ECO:0000256" key="1">
    <source>
        <dbReference type="SAM" id="MobiDB-lite"/>
    </source>
</evidence>
<sequence length="243" mass="27575">MDYGRRSDRYDESPPRHRAPTPRSADRASTGTTESTYVHDGKDYYTTAHRRQVSDSDRPQYREEKYYYELPPSPPKNDHVYYEEVERRRRPAHMPRQISYSADPAVRNRRISHSSTKISSSRSEDRNHHNQRRHSQQQHPRDQKTISSTKKSDTMGGLDLNWKQAAEAAAGAAAVEAWRSHGNRDQIKRVATAAAGAVAVDLALGRGVHDDKNKRHAMESAIGGLVIDRMVNGSSSKKSSKKR</sequence>
<dbReference type="EMBL" id="JAPCWZ010000007">
    <property type="protein sequence ID" value="KAK8856696.1"/>
    <property type="molecule type" value="Genomic_DNA"/>
</dbReference>
<comment type="caution">
    <text evidence="2">The sequence shown here is derived from an EMBL/GenBank/DDBJ whole genome shotgun (WGS) entry which is preliminary data.</text>
</comment>
<reference evidence="2 3" key="1">
    <citation type="journal article" date="2024" name="IMA Fungus">
        <title>Apiospora arundinis, a panoply of carbohydrate-active enzymes and secondary metabolites.</title>
        <authorList>
            <person name="Sorensen T."/>
            <person name="Petersen C."/>
            <person name="Muurmann A.T."/>
            <person name="Christiansen J.V."/>
            <person name="Brundto M.L."/>
            <person name="Overgaard C.K."/>
            <person name="Boysen A.T."/>
            <person name="Wollenberg R.D."/>
            <person name="Larsen T.O."/>
            <person name="Sorensen J.L."/>
            <person name="Nielsen K.L."/>
            <person name="Sondergaard T.E."/>
        </authorList>
    </citation>
    <scope>NUCLEOTIDE SEQUENCE [LARGE SCALE GENOMIC DNA]</scope>
    <source>
        <strain evidence="2 3">AAU 773</strain>
    </source>
</reference>
<accession>A0ABR2I3A5</accession>
<feature type="compositionally biased region" description="Basic and acidic residues" evidence="1">
    <location>
        <begin position="76"/>
        <end position="87"/>
    </location>
</feature>
<feature type="compositionally biased region" description="Basic and acidic residues" evidence="1">
    <location>
        <begin position="52"/>
        <end position="67"/>
    </location>
</feature>
<feature type="compositionally biased region" description="Basic and acidic residues" evidence="1">
    <location>
        <begin position="1"/>
        <end position="15"/>
    </location>
</feature>
<proteinExistence type="predicted"/>
<gene>
    <name evidence="2" type="ORF">PGQ11_012608</name>
</gene>
<organism evidence="2 3">
    <name type="scientific">Apiospora arundinis</name>
    <dbReference type="NCBI Taxonomy" id="335852"/>
    <lineage>
        <taxon>Eukaryota</taxon>
        <taxon>Fungi</taxon>
        <taxon>Dikarya</taxon>
        <taxon>Ascomycota</taxon>
        <taxon>Pezizomycotina</taxon>
        <taxon>Sordariomycetes</taxon>
        <taxon>Xylariomycetidae</taxon>
        <taxon>Amphisphaeriales</taxon>
        <taxon>Apiosporaceae</taxon>
        <taxon>Apiospora</taxon>
    </lineage>
</organism>
<dbReference type="Proteomes" id="UP001390339">
    <property type="component" value="Unassembled WGS sequence"/>
</dbReference>
<evidence type="ECO:0000313" key="3">
    <source>
        <dbReference type="Proteomes" id="UP001390339"/>
    </source>
</evidence>
<name>A0ABR2I3A5_9PEZI</name>